<dbReference type="Proteomes" id="UP000011115">
    <property type="component" value="Unassembled WGS sequence"/>
</dbReference>
<dbReference type="PaxDb" id="4113-PGSC0003DMT400011359"/>
<dbReference type="EnsemblPlants" id="PGSC0003DMT400011359">
    <property type="protein sequence ID" value="PGSC0003DMT400011359"/>
    <property type="gene ID" value="PGSC0003DMG400004450"/>
</dbReference>
<name>M0ZZG3_SOLTU</name>
<organism evidence="2 3">
    <name type="scientific">Solanum tuberosum</name>
    <name type="common">Potato</name>
    <dbReference type="NCBI Taxonomy" id="4113"/>
    <lineage>
        <taxon>Eukaryota</taxon>
        <taxon>Viridiplantae</taxon>
        <taxon>Streptophyta</taxon>
        <taxon>Embryophyta</taxon>
        <taxon>Tracheophyta</taxon>
        <taxon>Spermatophyta</taxon>
        <taxon>Magnoliopsida</taxon>
        <taxon>eudicotyledons</taxon>
        <taxon>Gunneridae</taxon>
        <taxon>Pentapetalae</taxon>
        <taxon>asterids</taxon>
        <taxon>lamiids</taxon>
        <taxon>Solanales</taxon>
        <taxon>Solanaceae</taxon>
        <taxon>Solanoideae</taxon>
        <taxon>Solaneae</taxon>
        <taxon>Solanum</taxon>
    </lineage>
</organism>
<reference evidence="3" key="1">
    <citation type="journal article" date="2011" name="Nature">
        <title>Genome sequence and analysis of the tuber crop potato.</title>
        <authorList>
            <consortium name="The Potato Genome Sequencing Consortium"/>
        </authorList>
    </citation>
    <scope>NUCLEOTIDE SEQUENCE [LARGE SCALE GENOMIC DNA]</scope>
    <source>
        <strain evidence="3">cv. DM1-3 516 R44</strain>
    </source>
</reference>
<accession>M0ZZG3</accession>
<reference evidence="2" key="2">
    <citation type="submission" date="2015-06" db="UniProtKB">
        <authorList>
            <consortium name="EnsemblPlants"/>
        </authorList>
    </citation>
    <scope>IDENTIFICATION</scope>
    <source>
        <strain evidence="2">DM1-3 516 R44</strain>
    </source>
</reference>
<protein>
    <submittedName>
        <fullName evidence="2">Gag-pol polyprotein</fullName>
    </submittedName>
</protein>
<sequence>MPPRRAYARNANASNANAAPPVPDQEVSNAEFRNAIQMLAQSVANQNNQRVQAPVNANGGSAAARVRDFVKMNPPEFLGSQTGEDPQNFLDEIKKIFDVMQVTENDRVELFYTLTGYRTLQLSGSTKLGLKSNKNHLKSMTFSTHVGCMIYEDFELSELVPYRCSILLLKYNLTHMFKNISSSLTLRLLLKRFLLKEIVLKTPHELL</sequence>
<feature type="region of interest" description="Disordered" evidence="1">
    <location>
        <begin position="1"/>
        <end position="25"/>
    </location>
</feature>
<evidence type="ECO:0000313" key="3">
    <source>
        <dbReference type="Proteomes" id="UP000011115"/>
    </source>
</evidence>
<dbReference type="Gramene" id="PGSC0003DMT400011359">
    <property type="protein sequence ID" value="PGSC0003DMT400011359"/>
    <property type="gene ID" value="PGSC0003DMG400004450"/>
</dbReference>
<dbReference type="AlphaFoldDB" id="M0ZZG3"/>
<keyword evidence="3" id="KW-1185">Reference proteome</keyword>
<evidence type="ECO:0000256" key="1">
    <source>
        <dbReference type="SAM" id="MobiDB-lite"/>
    </source>
</evidence>
<evidence type="ECO:0000313" key="2">
    <source>
        <dbReference type="EnsemblPlants" id="PGSC0003DMT400011359"/>
    </source>
</evidence>
<dbReference type="InParanoid" id="M0ZZG3"/>
<feature type="compositionally biased region" description="Low complexity" evidence="1">
    <location>
        <begin position="1"/>
        <end position="19"/>
    </location>
</feature>
<proteinExistence type="predicted"/>
<dbReference type="HOGENOM" id="CLU_1328409_0_0_1"/>